<organism evidence="1 2">
    <name type="scientific">Ralstonia insidiosa</name>
    <dbReference type="NCBI Taxonomy" id="190721"/>
    <lineage>
        <taxon>Bacteria</taxon>
        <taxon>Pseudomonadati</taxon>
        <taxon>Pseudomonadota</taxon>
        <taxon>Betaproteobacteria</taxon>
        <taxon>Burkholderiales</taxon>
        <taxon>Burkholderiaceae</taxon>
        <taxon>Ralstonia</taxon>
    </lineage>
</organism>
<reference evidence="1 2" key="1">
    <citation type="submission" date="2020-04" db="EMBL/GenBank/DDBJ databases">
        <title>Ralstonia insidiosa genome sequencing and assembly.</title>
        <authorList>
            <person name="Martins R.C.R."/>
            <person name="Perdigao-Neto L.V."/>
            <person name="Levin A.S.S."/>
            <person name="Costa S.F."/>
        </authorList>
    </citation>
    <scope>NUCLEOTIDE SEQUENCE [LARGE SCALE GENOMIC DNA]</scope>
    <source>
        <strain evidence="1 2">5047</strain>
    </source>
</reference>
<comment type="caution">
    <text evidence="1">The sequence shown here is derived from an EMBL/GenBank/DDBJ whole genome shotgun (WGS) entry which is preliminary data.</text>
</comment>
<dbReference type="EMBL" id="JABBZM010000024">
    <property type="protein sequence ID" value="NMV40657.1"/>
    <property type="molecule type" value="Genomic_DNA"/>
</dbReference>
<accession>A0A848P564</accession>
<dbReference type="RefSeq" id="WP_169341254.1">
    <property type="nucleotide sequence ID" value="NZ_JABBZM010000024.1"/>
</dbReference>
<evidence type="ECO:0000313" key="2">
    <source>
        <dbReference type="Proteomes" id="UP000575469"/>
    </source>
</evidence>
<sequence length="89" mass="10566">MTYRKRQYLAGALAAREFLRRTQSDLRMHRKYRPSVLRWEVAFAVDDRSLDYHAGFFDAIGAYLLITLEGVLVDPYRWEVLDLLERAEN</sequence>
<evidence type="ECO:0000313" key="1">
    <source>
        <dbReference type="EMBL" id="NMV40657.1"/>
    </source>
</evidence>
<gene>
    <name evidence="1" type="ORF">HGR00_22345</name>
</gene>
<dbReference type="Proteomes" id="UP000575469">
    <property type="component" value="Unassembled WGS sequence"/>
</dbReference>
<name>A0A848P564_9RALS</name>
<dbReference type="AlphaFoldDB" id="A0A848P564"/>
<protein>
    <submittedName>
        <fullName evidence="1">Uncharacterized protein</fullName>
    </submittedName>
</protein>
<proteinExistence type="predicted"/>